<feature type="region of interest" description="Disordered" evidence="1">
    <location>
        <begin position="79"/>
        <end position="103"/>
    </location>
</feature>
<dbReference type="EMBL" id="NHYD01002497">
    <property type="protein sequence ID" value="PPQ86412.1"/>
    <property type="molecule type" value="Genomic_DNA"/>
</dbReference>
<keyword evidence="4" id="KW-1185">Reference proteome</keyword>
<evidence type="ECO:0000256" key="1">
    <source>
        <dbReference type="SAM" id="MobiDB-lite"/>
    </source>
</evidence>
<accession>A0A409X6N3</accession>
<evidence type="ECO:0000259" key="2">
    <source>
        <dbReference type="Pfam" id="PF17667"/>
    </source>
</evidence>
<sequence>MAAPLKQDTTSSALSSPTIASKTLRDDTRHSPQSRRNIVFKESPKSVGLPARDTAKAQPFPSTFIIDRKARALKLAAKSGAQLPPDTDPTDPPKVDSQSHRSDKIFLDSTLEEELSERYLLDVPGFIEHLFPDKILPPSFESLRFIVMTHHWDERSNAWKDTDPTSATFFNRLNKTLIETACTFNRDFELPSDRTWVSECDLPLRGTDNDGKRKPGLSLVNTGGDVTWASTLVNVERKPKASDVVDALTQLTNGARMIFSAQEQRRFYIGISICDTDIRVYVFDRAGVVGSMKFNIMKDPHLLIRLIAGLTLTDGASIGFDSSIQRKEDGTKYVTVAGLEYNLLTRLSVSGDLHGRGTVVWKAERDGINYVIKDTWTDTPNSESEAGIMRMAGSVEGVVHLVAEEIVQHYGQDDSTANIRSIVEYLPDHCHRDWYKCLEVLRHTRIVITPCAQPLATFKSKKELLMAFIDVIEAHRRLVEKNIMHCDISMNNVMLYRPTTPLAGSKTEDEIGTSTNLRTNDSVKPTMPATLLSPQVVTHRARGILIDLDNAVITHDDKGNKKENIKYCQVGLSSYSLHARSNGSVIWGTVPFAATEVLMGLRPGDDHQAYHDLESFFYLLLCITLQYSGPNNTRRTDVQIGKDGQIKHWLEGRDMQELGEAKYTTMTTTPVHFYRVVTRKCTPYFKDLIFCLEELRQKIFFGEGGRRPTHQDIIDILRKPLQWLPDVDIAPRSEVPVVRRPLKRMLDRVEDVEQAVPSAKRVRILSIP</sequence>
<dbReference type="Pfam" id="PF17667">
    <property type="entry name" value="Pkinase_fungal"/>
    <property type="match status" value="1"/>
</dbReference>
<dbReference type="OrthoDB" id="2749836at2759"/>
<feature type="compositionally biased region" description="Polar residues" evidence="1">
    <location>
        <begin position="7"/>
        <end position="21"/>
    </location>
</feature>
<dbReference type="Proteomes" id="UP000283269">
    <property type="component" value="Unassembled WGS sequence"/>
</dbReference>
<evidence type="ECO:0000313" key="4">
    <source>
        <dbReference type="Proteomes" id="UP000283269"/>
    </source>
</evidence>
<dbReference type="AlphaFoldDB" id="A0A409X6N3"/>
<feature type="domain" description="Fungal-type protein kinase" evidence="2">
    <location>
        <begin position="225"/>
        <end position="623"/>
    </location>
</feature>
<dbReference type="Gene3D" id="1.10.510.10">
    <property type="entry name" value="Transferase(Phosphotransferase) domain 1"/>
    <property type="match status" value="1"/>
</dbReference>
<gene>
    <name evidence="3" type="ORF">CVT25_003534</name>
</gene>
<comment type="caution">
    <text evidence="3">The sequence shown here is derived from an EMBL/GenBank/DDBJ whole genome shotgun (WGS) entry which is preliminary data.</text>
</comment>
<dbReference type="PANTHER" id="PTHR38248:SF2">
    <property type="entry name" value="FUNK1 11"/>
    <property type="match status" value="1"/>
</dbReference>
<dbReference type="STRING" id="93625.A0A409X6N3"/>
<dbReference type="InterPro" id="IPR040976">
    <property type="entry name" value="Pkinase_fungal"/>
</dbReference>
<dbReference type="InterPro" id="IPR011009">
    <property type="entry name" value="Kinase-like_dom_sf"/>
</dbReference>
<evidence type="ECO:0000313" key="3">
    <source>
        <dbReference type="EMBL" id="PPQ86412.1"/>
    </source>
</evidence>
<dbReference type="InParanoid" id="A0A409X6N3"/>
<name>A0A409X6N3_PSICY</name>
<organism evidence="3 4">
    <name type="scientific">Psilocybe cyanescens</name>
    <dbReference type="NCBI Taxonomy" id="93625"/>
    <lineage>
        <taxon>Eukaryota</taxon>
        <taxon>Fungi</taxon>
        <taxon>Dikarya</taxon>
        <taxon>Basidiomycota</taxon>
        <taxon>Agaricomycotina</taxon>
        <taxon>Agaricomycetes</taxon>
        <taxon>Agaricomycetidae</taxon>
        <taxon>Agaricales</taxon>
        <taxon>Agaricineae</taxon>
        <taxon>Strophariaceae</taxon>
        <taxon>Psilocybe</taxon>
    </lineage>
</organism>
<reference evidence="3 4" key="1">
    <citation type="journal article" date="2018" name="Evol. Lett.">
        <title>Horizontal gene cluster transfer increased hallucinogenic mushroom diversity.</title>
        <authorList>
            <person name="Reynolds H.T."/>
            <person name="Vijayakumar V."/>
            <person name="Gluck-Thaler E."/>
            <person name="Korotkin H.B."/>
            <person name="Matheny P.B."/>
            <person name="Slot J.C."/>
        </authorList>
    </citation>
    <scope>NUCLEOTIDE SEQUENCE [LARGE SCALE GENOMIC DNA]</scope>
    <source>
        <strain evidence="3 4">2631</strain>
    </source>
</reference>
<feature type="compositionally biased region" description="Basic and acidic residues" evidence="1">
    <location>
        <begin position="91"/>
        <end position="103"/>
    </location>
</feature>
<dbReference type="SUPFAM" id="SSF56112">
    <property type="entry name" value="Protein kinase-like (PK-like)"/>
    <property type="match status" value="1"/>
</dbReference>
<protein>
    <recommendedName>
        <fullName evidence="2">Fungal-type protein kinase domain-containing protein</fullName>
    </recommendedName>
</protein>
<feature type="region of interest" description="Disordered" evidence="1">
    <location>
        <begin position="1"/>
        <end position="55"/>
    </location>
</feature>
<dbReference type="PANTHER" id="PTHR38248">
    <property type="entry name" value="FUNK1 6"/>
    <property type="match status" value="1"/>
</dbReference>
<proteinExistence type="predicted"/>